<dbReference type="EMBL" id="SDMP01000009">
    <property type="protein sequence ID" value="RYR37526.1"/>
    <property type="molecule type" value="Genomic_DNA"/>
</dbReference>
<name>A0A445BFU4_ARAHY</name>
<sequence>MNILMELHQLMWERETVQLCGRQADQIKDEVELISINSSCFGWRWIPPTLETMMDKKLLFKVNVKFSNIRQYTHIYTVMKICDDKKIVKDESPKENSKLRLCCMYFITFSDAYLKENVCSDSIDMSAVVTNMHNDTDSILTLNGLEECVTNLNEKIPAKRALMG</sequence>
<proteinExistence type="predicted"/>
<evidence type="ECO:0000313" key="2">
    <source>
        <dbReference type="Proteomes" id="UP000289738"/>
    </source>
</evidence>
<organism evidence="1 2">
    <name type="scientific">Arachis hypogaea</name>
    <name type="common">Peanut</name>
    <dbReference type="NCBI Taxonomy" id="3818"/>
    <lineage>
        <taxon>Eukaryota</taxon>
        <taxon>Viridiplantae</taxon>
        <taxon>Streptophyta</taxon>
        <taxon>Embryophyta</taxon>
        <taxon>Tracheophyta</taxon>
        <taxon>Spermatophyta</taxon>
        <taxon>Magnoliopsida</taxon>
        <taxon>eudicotyledons</taxon>
        <taxon>Gunneridae</taxon>
        <taxon>Pentapetalae</taxon>
        <taxon>rosids</taxon>
        <taxon>fabids</taxon>
        <taxon>Fabales</taxon>
        <taxon>Fabaceae</taxon>
        <taxon>Papilionoideae</taxon>
        <taxon>50 kb inversion clade</taxon>
        <taxon>dalbergioids sensu lato</taxon>
        <taxon>Dalbergieae</taxon>
        <taxon>Pterocarpus clade</taxon>
        <taxon>Arachis</taxon>
    </lineage>
</organism>
<protein>
    <submittedName>
        <fullName evidence="1">Uncharacterized protein</fullName>
    </submittedName>
</protein>
<comment type="caution">
    <text evidence="1">The sequence shown here is derived from an EMBL/GenBank/DDBJ whole genome shotgun (WGS) entry which is preliminary data.</text>
</comment>
<evidence type="ECO:0000313" key="1">
    <source>
        <dbReference type="EMBL" id="RYR37526.1"/>
    </source>
</evidence>
<dbReference type="Gene3D" id="2.40.50.140">
    <property type="entry name" value="Nucleic acid-binding proteins"/>
    <property type="match status" value="1"/>
</dbReference>
<dbReference type="Proteomes" id="UP000289738">
    <property type="component" value="Chromosome A09"/>
</dbReference>
<dbReference type="InterPro" id="IPR012340">
    <property type="entry name" value="NA-bd_OB-fold"/>
</dbReference>
<reference evidence="1 2" key="1">
    <citation type="submission" date="2019-01" db="EMBL/GenBank/DDBJ databases">
        <title>Sequencing of cultivated peanut Arachis hypogaea provides insights into genome evolution and oil improvement.</title>
        <authorList>
            <person name="Chen X."/>
        </authorList>
    </citation>
    <scope>NUCLEOTIDE SEQUENCE [LARGE SCALE GENOMIC DNA]</scope>
    <source>
        <strain evidence="2">cv. Fuhuasheng</strain>
        <tissue evidence="1">Leaves</tissue>
    </source>
</reference>
<accession>A0A445BFU4</accession>
<keyword evidence="2" id="KW-1185">Reference proteome</keyword>
<gene>
    <name evidence="1" type="ORF">Ahy_A09g042405</name>
</gene>
<dbReference type="AlphaFoldDB" id="A0A445BFU4"/>